<organism evidence="4">
    <name type="scientific">marine sediment metagenome</name>
    <dbReference type="NCBI Taxonomy" id="412755"/>
    <lineage>
        <taxon>unclassified sequences</taxon>
        <taxon>metagenomes</taxon>
        <taxon>ecological metagenomes</taxon>
    </lineage>
</organism>
<evidence type="ECO:0000256" key="2">
    <source>
        <dbReference type="ARBA" id="ARBA00022801"/>
    </source>
</evidence>
<dbReference type="InterPro" id="IPR050992">
    <property type="entry name" value="CheZ_family_phosphatases"/>
</dbReference>
<feature type="non-terminal residue" evidence="4">
    <location>
        <position position="76"/>
    </location>
</feature>
<dbReference type="InterPro" id="IPR007597">
    <property type="entry name" value="CheC"/>
</dbReference>
<accession>X1HJM7</accession>
<dbReference type="PANTHER" id="PTHR43693:SF1">
    <property type="entry name" value="PROTEIN PHOSPHATASE CHEZ"/>
    <property type="match status" value="1"/>
</dbReference>
<proteinExistence type="predicted"/>
<reference evidence="4" key="1">
    <citation type="journal article" date="2014" name="Front. Microbiol.">
        <title>High frequency of phylogenetically diverse reductive dehalogenase-homologous genes in deep subseafloor sedimentary metagenomes.</title>
        <authorList>
            <person name="Kawai M."/>
            <person name="Futagami T."/>
            <person name="Toyoda A."/>
            <person name="Takaki Y."/>
            <person name="Nishi S."/>
            <person name="Hori S."/>
            <person name="Arai W."/>
            <person name="Tsubouchi T."/>
            <person name="Morono Y."/>
            <person name="Uchiyama I."/>
            <person name="Ito T."/>
            <person name="Fujiyama A."/>
            <person name="Inagaki F."/>
            <person name="Takami H."/>
        </authorList>
    </citation>
    <scope>NUCLEOTIDE SEQUENCE</scope>
    <source>
        <strain evidence="4">Expedition CK06-06</strain>
    </source>
</reference>
<gene>
    <name evidence="4" type="ORF">S03H2_45272</name>
</gene>
<dbReference type="EMBL" id="BARU01028359">
    <property type="protein sequence ID" value="GAH69692.1"/>
    <property type="molecule type" value="Genomic_DNA"/>
</dbReference>
<dbReference type="GO" id="GO:0016787">
    <property type="term" value="F:hydrolase activity"/>
    <property type="evidence" value="ECO:0007669"/>
    <property type="project" value="UniProtKB-KW"/>
</dbReference>
<name>X1HJM7_9ZZZZ</name>
<keyword evidence="2" id="KW-0378">Hydrolase</keyword>
<protein>
    <recommendedName>
        <fullName evidence="3">CheC-like protein domain-containing protein</fullName>
    </recommendedName>
</protein>
<dbReference type="Gene3D" id="3.40.1550.10">
    <property type="entry name" value="CheC-like"/>
    <property type="match status" value="1"/>
</dbReference>
<dbReference type="GO" id="GO:0006935">
    <property type="term" value="P:chemotaxis"/>
    <property type="evidence" value="ECO:0007669"/>
    <property type="project" value="UniProtKB-KW"/>
</dbReference>
<evidence type="ECO:0000259" key="3">
    <source>
        <dbReference type="Pfam" id="PF04509"/>
    </source>
</evidence>
<comment type="caution">
    <text evidence="4">The sequence shown here is derived from an EMBL/GenBank/DDBJ whole genome shotgun (WGS) entry which is preliminary data.</text>
</comment>
<sequence>MNLKNLSERQLDSIKEIANIGSGHAATALSQLTKKKVMVKVPEVKILKVEELPSLFPEPEEIVVGILINFLGDITG</sequence>
<evidence type="ECO:0000256" key="1">
    <source>
        <dbReference type="ARBA" id="ARBA00022500"/>
    </source>
</evidence>
<evidence type="ECO:0000313" key="4">
    <source>
        <dbReference type="EMBL" id="GAH69692.1"/>
    </source>
</evidence>
<dbReference type="SUPFAM" id="SSF103039">
    <property type="entry name" value="CheC-like"/>
    <property type="match status" value="1"/>
</dbReference>
<dbReference type="PANTHER" id="PTHR43693">
    <property type="entry name" value="PROTEIN PHOSPHATASE CHEZ"/>
    <property type="match status" value="1"/>
</dbReference>
<dbReference type="AlphaFoldDB" id="X1HJM7"/>
<feature type="domain" description="CheC-like protein" evidence="3">
    <location>
        <begin position="11"/>
        <end position="46"/>
    </location>
</feature>
<dbReference type="InterPro" id="IPR028976">
    <property type="entry name" value="CheC-like_sf"/>
</dbReference>
<dbReference type="Pfam" id="PF04509">
    <property type="entry name" value="CheC"/>
    <property type="match status" value="1"/>
</dbReference>
<keyword evidence="1" id="KW-0145">Chemotaxis</keyword>